<feature type="region of interest" description="Disordered" evidence="1">
    <location>
        <begin position="2054"/>
        <end position="2095"/>
    </location>
</feature>
<evidence type="ECO:0000259" key="2">
    <source>
        <dbReference type="PROSITE" id="PS50004"/>
    </source>
</evidence>
<feature type="region of interest" description="Disordered" evidence="1">
    <location>
        <begin position="236"/>
        <end position="276"/>
    </location>
</feature>
<feature type="compositionally biased region" description="Low complexity" evidence="1">
    <location>
        <begin position="415"/>
        <end position="425"/>
    </location>
</feature>
<dbReference type="InterPro" id="IPR057537">
    <property type="entry name" value="C2_C2CD3_N"/>
</dbReference>
<protein>
    <recommendedName>
        <fullName evidence="2">C2 domain-containing protein</fullName>
    </recommendedName>
</protein>
<feature type="compositionally biased region" description="Polar residues" evidence="1">
    <location>
        <begin position="193"/>
        <end position="209"/>
    </location>
</feature>
<evidence type="ECO:0000313" key="4">
    <source>
        <dbReference type="Proteomes" id="UP000663828"/>
    </source>
</evidence>
<dbReference type="Pfam" id="PF25339">
    <property type="entry name" value="C2_C2CD3_N"/>
    <property type="match status" value="1"/>
</dbReference>
<feature type="domain" description="C2" evidence="2">
    <location>
        <begin position="1089"/>
        <end position="1249"/>
    </location>
</feature>
<feature type="region of interest" description="Disordered" evidence="1">
    <location>
        <begin position="2108"/>
        <end position="2139"/>
    </location>
</feature>
<evidence type="ECO:0000256" key="1">
    <source>
        <dbReference type="SAM" id="MobiDB-lite"/>
    </source>
</evidence>
<dbReference type="CDD" id="cd00030">
    <property type="entry name" value="C2"/>
    <property type="match status" value="1"/>
</dbReference>
<dbReference type="InterPro" id="IPR000008">
    <property type="entry name" value="C2_dom"/>
</dbReference>
<keyword evidence="4" id="KW-1185">Reference proteome</keyword>
<dbReference type="PROSITE" id="PS50004">
    <property type="entry name" value="C2"/>
    <property type="match status" value="3"/>
</dbReference>
<accession>A0A815H1T3</accession>
<dbReference type="PANTHER" id="PTHR21254">
    <property type="entry name" value="C2 DOMAIN-CONTAINING PROTEIN 3"/>
    <property type="match status" value="1"/>
</dbReference>
<feature type="region of interest" description="Disordered" evidence="1">
    <location>
        <begin position="1"/>
        <end position="28"/>
    </location>
</feature>
<dbReference type="EMBL" id="CAJNOR010002833">
    <property type="protein sequence ID" value="CAF1346308.1"/>
    <property type="molecule type" value="Genomic_DNA"/>
</dbReference>
<dbReference type="Pfam" id="PF00168">
    <property type="entry name" value="C2"/>
    <property type="match status" value="3"/>
</dbReference>
<dbReference type="GO" id="GO:0034451">
    <property type="term" value="C:centriolar satellite"/>
    <property type="evidence" value="ECO:0007669"/>
    <property type="project" value="TreeGrafter"/>
</dbReference>
<name>A0A815H1T3_ADIRI</name>
<comment type="caution">
    <text evidence="3">The sequence shown here is derived from an EMBL/GenBank/DDBJ whole genome shotgun (WGS) entry which is preliminary data.</text>
</comment>
<dbReference type="SUPFAM" id="SSF49562">
    <property type="entry name" value="C2 domain (Calcium/lipid-binding domain, CaLB)"/>
    <property type="match status" value="3"/>
</dbReference>
<organism evidence="3 4">
    <name type="scientific">Adineta ricciae</name>
    <name type="common">Rotifer</name>
    <dbReference type="NCBI Taxonomy" id="249248"/>
    <lineage>
        <taxon>Eukaryota</taxon>
        <taxon>Metazoa</taxon>
        <taxon>Spiralia</taxon>
        <taxon>Gnathifera</taxon>
        <taxon>Rotifera</taxon>
        <taxon>Eurotatoria</taxon>
        <taxon>Bdelloidea</taxon>
        <taxon>Adinetida</taxon>
        <taxon>Adinetidae</taxon>
        <taxon>Adineta</taxon>
    </lineage>
</organism>
<feature type="domain" description="C2" evidence="2">
    <location>
        <begin position="688"/>
        <end position="820"/>
    </location>
</feature>
<dbReference type="GO" id="GO:0061511">
    <property type="term" value="P:centriole elongation"/>
    <property type="evidence" value="ECO:0007669"/>
    <property type="project" value="TreeGrafter"/>
</dbReference>
<sequence length="2240" mass="251242">MSTTASGKRPTTPKKRQTRSQSKGRNQEDVYVRTSLPPFVEGPVYANLICHIPKVRWNTKNQPSCRAVCIKVSWWGEDDTSALFRPQIIGAASSLSQQLSTTAKYYIRSELKQFAKYLIDASDLVLKVFDSESNRLIGTAKVQNLSTLSVNNPIKGFHSIFTSKGDKLGEVFVLLRIYLPGTYDSNENLTTMSVTSDVSNPPSRRSSFGANDHHQNDQFENNSRTYKLDQAYNAENLGTSRSNDGAGKTPRFDTTVPFKPYTSDNQLGGQSHRDQPTGKVVEALIERANRLREDMIRSSSEKNLNNNNSEILTTHEQLEPHHIDSENVCDILGIGTSLKLPGDLNNSNDSILTDFDGLENEQSLLEDLLYGAGSGDGATNLITSKQPPRGKPPSGRSRSPSVTRAGRLSHRSRSARSTDSDTASRVSFDMPSSDLDDSGTESHADDENLSAERIQILNHVRTARVRIDQLRLNELNTDRQSPSHSSFGRTNKSKRATTYFIEYQFPVIANSRDGQKNEATQVMKIASKRFEANNDIIFSHLSTYPCLFNETILKNWWRSLLIFKIFSRTSGSSSPEQIGFAVLPLRKVLKAESLHLEQNINVIDRSQINQQRLPSKVARKFCIGNLHVLLELDSDVTNFKIELDRLRLIEQMKPKKQASGKMKKGKKKSKQIIVNPNKNLQLPKAFSSEGFMTNEPLSELDDGFVVQIYLSITEARHILQIPNNNHLPRNPYFVCRAFWNEEPITSVVCWGSSSPRFNFEQKIPLLLTKATLDKMHHNFVVIELWDKKISGSTDMIIGIVKVPLEQFHISFKDKQISRVLLRAQYPVISTDSWLPIIDPFTSTQKPNGEIQVLLAMGTSDQIISIQVAHANGSLASPASTARKPTTEPQPDQSSSSLVEHQFEIMLEGITGLRAFESMVWGESDCFIQYLFPVQQEQDQITFNNSVKPFQLRPIRTAATLCTSDPTFHDSNKFRYVLSPADALHKHFYAACHSPSTLETCITFEVWSRFYYPNIRDQLLAKGKLPAAKLCSMTTMLNSGAENKSVQSFRIPLEIVREDPKHGQYHQSSAPTYGGDLLTSVTYRRSIVKKNEQQAFTDRLSSDSSQACISVGIVRACGLKHAAQSQARHDARLNYPAQVGVNTYAKLSLSFLSDTESRTTRTIARSFVPEFNHSIDFPVSLVWNDNRNHTISLAEMLEHGQLKVDLYHQISSTDDSNQPNDKRSLDIHLCYCTIPLKDLLSRHTGIKGWYSLVSANRVASSDVSSDPSEHSVGGLELFIRFGQQDDRRRVIESAKTLGWLDEKYTDEENLLNDQKDLGCLVILSIDRVQFPIQLATRPGKDRVDERTSVFVQYRLYDKMPIITKRKKPIMDKQNVICELKFTKEHLFLCSAPFLWYLREEKLEMQIWTSENDSYDYSSTSTAASTDRHIGSIYVDLNSLCDRKRKSHRLNAVLPMFKLGSKDLGGAFAQIHVTIDKSKDFNELRSRDSGDTPNDAELDSYLENRQLNLIGDDRALRTVTNNVFSVIINIEQAAHLPNIYSKPENAHTLPNPYVTYSTANSQHLCRTQVLTSTNRPIWNYQQAVKLAVEHLFNDKKTFILKVWHKVNADIETIPEKSGDKVLGFVSIDLSPLLSGLQQISGWYNIVDTIGNVQGQLKTSIVPQEDLFVLKRLKYNSSQNKTAPDSYRSTSTNSSTVPPIVFNNLSARSSSAGQTSLNISMLDDESNKKSFLLNNLHRQLGELDAITDRLKARLNSGTEISSTRGESPSTVTTSRCSSVPPSSTLMPVHVDTRQQNPDSNRSTTTTTTKIQTDLLEHFPESLSGRPLISDGLNITDVLSHHNDQVRLAQELMTKANHLLESSKDFFNKPPTPPPRSLSIIAEQHSSPSPPPVLPNFNTTTEFHAREQSPPLPPISYQTSEHTHHVFDQQHPNCSILWSDEEDNDDHNQTFLPIGLPPTQHRMTTAVITSPRPPSPPRSMQTEEAVPHEEQSDDIDVVHIRPLNNLSAFNFDCQQMNAERLNDTLSPKITSRRTIFSTHASVDDQYQQISSLALSEHQLKPSSPEVFVERRSFSSSSSSSSSSATPPASPKPQQSFTSDTSVIDQNWLARQRQQDANTLTVPPLSLPSDRSATNRSSGRSPHLAFLDRPIPNFFPTNHELEASIKHVSQALSNPNTARTTASPSSPSSTVMKTIIDRLRTKSSNELLRGVSPIDGSLAQPTETTNVTRLEKIFKTKYTTNPPSN</sequence>
<dbReference type="GO" id="GO:0071539">
    <property type="term" value="P:protein localization to centrosome"/>
    <property type="evidence" value="ECO:0007669"/>
    <property type="project" value="TreeGrafter"/>
</dbReference>
<feature type="region of interest" description="Disordered" evidence="1">
    <location>
        <begin position="1754"/>
        <end position="1803"/>
    </location>
</feature>
<dbReference type="Gene3D" id="2.60.40.150">
    <property type="entry name" value="C2 domain"/>
    <property type="match status" value="2"/>
</dbReference>
<dbReference type="InterPro" id="IPR035892">
    <property type="entry name" value="C2_domain_sf"/>
</dbReference>
<dbReference type="SMART" id="SM00239">
    <property type="entry name" value="C2"/>
    <property type="match status" value="3"/>
</dbReference>
<feature type="compositionally biased region" description="Polar residues" evidence="1">
    <location>
        <begin position="2124"/>
        <end position="2135"/>
    </location>
</feature>
<dbReference type="GO" id="GO:0060271">
    <property type="term" value="P:cilium assembly"/>
    <property type="evidence" value="ECO:0007669"/>
    <property type="project" value="TreeGrafter"/>
</dbReference>
<feature type="domain" description="C2" evidence="2">
    <location>
        <begin position="1499"/>
        <end position="1641"/>
    </location>
</feature>
<feature type="region of interest" description="Disordered" evidence="1">
    <location>
        <begin position="193"/>
        <end position="218"/>
    </location>
</feature>
<dbReference type="GO" id="GO:0005814">
    <property type="term" value="C:centriole"/>
    <property type="evidence" value="ECO:0007669"/>
    <property type="project" value="TreeGrafter"/>
</dbReference>
<gene>
    <name evidence="3" type="ORF">XAT740_LOCUS31235</name>
</gene>
<evidence type="ECO:0000313" key="3">
    <source>
        <dbReference type="EMBL" id="CAF1346308.1"/>
    </source>
</evidence>
<feature type="compositionally biased region" description="Polar residues" evidence="1">
    <location>
        <begin position="1754"/>
        <end position="1782"/>
    </location>
</feature>
<feature type="compositionally biased region" description="Low complexity" evidence="1">
    <location>
        <begin position="384"/>
        <end position="401"/>
    </location>
</feature>
<dbReference type="PANTHER" id="PTHR21254:SF1">
    <property type="entry name" value="C2 DOMAIN-CONTAINING PROTEIN 3"/>
    <property type="match status" value="1"/>
</dbReference>
<feature type="region of interest" description="Disordered" evidence="1">
    <location>
        <begin position="875"/>
        <end position="896"/>
    </location>
</feature>
<feature type="compositionally biased region" description="Polar residues" evidence="1">
    <location>
        <begin position="1790"/>
        <end position="1799"/>
    </location>
</feature>
<dbReference type="Proteomes" id="UP000663828">
    <property type="component" value="Unassembled WGS sequence"/>
</dbReference>
<reference evidence="3" key="1">
    <citation type="submission" date="2021-02" db="EMBL/GenBank/DDBJ databases">
        <authorList>
            <person name="Nowell W R."/>
        </authorList>
    </citation>
    <scope>NUCLEOTIDE SEQUENCE</scope>
</reference>
<feature type="compositionally biased region" description="Low complexity" evidence="1">
    <location>
        <begin position="2069"/>
        <end position="2079"/>
    </location>
</feature>
<feature type="region of interest" description="Disordered" evidence="1">
    <location>
        <begin position="1965"/>
        <end position="1990"/>
    </location>
</feature>
<feature type="region of interest" description="Disordered" evidence="1">
    <location>
        <begin position="376"/>
        <end position="447"/>
    </location>
</feature>
<proteinExistence type="predicted"/>